<feature type="transmembrane region" description="Helical" evidence="8">
    <location>
        <begin position="175"/>
        <end position="197"/>
    </location>
</feature>
<comment type="caution">
    <text evidence="9">The sequence shown here is derived from an EMBL/GenBank/DDBJ whole genome shotgun (WGS) entry which is preliminary data.</text>
</comment>
<feature type="compositionally biased region" description="Polar residues" evidence="7">
    <location>
        <begin position="371"/>
        <end position="381"/>
    </location>
</feature>
<evidence type="ECO:0000256" key="1">
    <source>
        <dbReference type="ARBA" id="ARBA00004141"/>
    </source>
</evidence>
<keyword evidence="4 8" id="KW-0812">Transmembrane</keyword>
<accession>A0A418CJL8</accession>
<sequence length="573" mass="63219">MNLKGLFLESKLMAGVVVLVLARCIDRVLNTLPHQCIPSNKAAAEDITPEMKAFPHYKYAIMAFLDMTNSFMSALPTPHIGGNLANVLNQVTLPFNMLLSVMVLGTQYHRAHMMGAILVLYGAFVCMIPLFRGEVALNSPDPSFGWLLLYVLAMLPAAASNVYKEIGLKDVDLDIWYANAWVSSYQLLWGGLTFWTIQMQAFSDPPVVLSDFSAYLASAHECFFGHNVTFNGVSSPCDGGIFVVYLQYILFNVLYNTLMMFVFKEGSSVLFVISSAVCLPLTDVLYMLPVLAGPLAKQKFTIFDGFALFIIVMGLIVYHSEREERGKEHESKSPMYTSPSLQRMKLNIENKRSGRPKMSRMRSMAEKRRPATNSPSTTMSAISPVESEEHFAELTGADKITVNHRRSTRHGHELPNAWYNSSRQVTHFQGHVNPHASDAAPLDDNNDTTTLEVAETGGRVAYLVLTLGLSLYYLHVLTPVIANDLWWAGFNVSGAQTYLIDVVNAPLNLADSVWNVDVTATGKSGDYSTYFTPVHISPVYGCAVVASQITNLSAIIAILSTSSTPEGIPTQYC</sequence>
<evidence type="ECO:0000256" key="2">
    <source>
        <dbReference type="ARBA" id="ARBA00006690"/>
    </source>
</evidence>
<organism evidence="9 10">
    <name type="scientific">Aphanomyces astaci</name>
    <name type="common">Crayfish plague agent</name>
    <dbReference type="NCBI Taxonomy" id="112090"/>
    <lineage>
        <taxon>Eukaryota</taxon>
        <taxon>Sar</taxon>
        <taxon>Stramenopiles</taxon>
        <taxon>Oomycota</taxon>
        <taxon>Saprolegniomycetes</taxon>
        <taxon>Saprolegniales</taxon>
        <taxon>Verrucalvaceae</taxon>
        <taxon>Aphanomyces</taxon>
    </lineage>
</organism>
<feature type="transmembrane region" description="Helical" evidence="8">
    <location>
        <begin position="269"/>
        <end position="288"/>
    </location>
</feature>
<gene>
    <name evidence="9" type="ORF">DYB35_006114</name>
</gene>
<evidence type="ECO:0000256" key="4">
    <source>
        <dbReference type="ARBA" id="ARBA00022692"/>
    </source>
</evidence>
<evidence type="ECO:0000256" key="5">
    <source>
        <dbReference type="ARBA" id="ARBA00022989"/>
    </source>
</evidence>
<reference evidence="9 10" key="1">
    <citation type="submission" date="2018-08" db="EMBL/GenBank/DDBJ databases">
        <title>Aphanomyces genome sequencing and annotation.</title>
        <authorList>
            <person name="Minardi D."/>
            <person name="Oidtmann B."/>
            <person name="Van Der Giezen M."/>
            <person name="Studholme D.J."/>
        </authorList>
    </citation>
    <scope>NUCLEOTIDE SEQUENCE [LARGE SCALE GENOMIC DNA]</scope>
    <source>
        <strain evidence="9 10">Sv</strain>
    </source>
</reference>
<keyword evidence="6 8" id="KW-0472">Membrane</keyword>
<name>A0A418CJL8_APHAT</name>
<feature type="transmembrane region" description="Helical" evidence="8">
    <location>
        <begin position="300"/>
        <end position="318"/>
    </location>
</feature>
<evidence type="ECO:0000313" key="9">
    <source>
        <dbReference type="EMBL" id="RHY81152.1"/>
    </source>
</evidence>
<dbReference type="PANTHER" id="PTHR31326">
    <property type="entry name" value="PROTEIN CLT2, CHLOROPLASTIC"/>
    <property type="match status" value="1"/>
</dbReference>
<evidence type="ECO:0000256" key="8">
    <source>
        <dbReference type="SAM" id="Phobius"/>
    </source>
</evidence>
<feature type="transmembrane region" description="Helical" evidence="8">
    <location>
        <begin position="113"/>
        <end position="131"/>
    </location>
</feature>
<dbReference type="AlphaFoldDB" id="A0A418CJL8"/>
<dbReference type="VEuPathDB" id="FungiDB:H257_06908"/>
<dbReference type="PANTHER" id="PTHR31326:SF1">
    <property type="entry name" value="PROTEIN CLT2, CHLOROPLASTIC"/>
    <property type="match status" value="1"/>
</dbReference>
<proteinExistence type="inferred from homology"/>
<comment type="similarity">
    <text evidence="2">Belongs to the CRT-like transporter family.</text>
</comment>
<evidence type="ECO:0000256" key="3">
    <source>
        <dbReference type="ARBA" id="ARBA00022448"/>
    </source>
</evidence>
<dbReference type="Pfam" id="PF08627">
    <property type="entry name" value="CRT-like"/>
    <property type="match status" value="1"/>
</dbReference>
<dbReference type="GO" id="GO:0016020">
    <property type="term" value="C:membrane"/>
    <property type="evidence" value="ECO:0007669"/>
    <property type="project" value="UniProtKB-SubCell"/>
</dbReference>
<dbReference type="EMBL" id="QUTG01008279">
    <property type="protein sequence ID" value="RHY81152.1"/>
    <property type="molecule type" value="Genomic_DNA"/>
</dbReference>
<evidence type="ECO:0000256" key="7">
    <source>
        <dbReference type="SAM" id="MobiDB-lite"/>
    </source>
</evidence>
<feature type="transmembrane region" description="Helical" evidence="8">
    <location>
        <begin position="240"/>
        <end position="262"/>
    </location>
</feature>
<dbReference type="InterPro" id="IPR013936">
    <property type="entry name" value="CRT-like"/>
</dbReference>
<feature type="region of interest" description="Disordered" evidence="7">
    <location>
        <begin position="346"/>
        <end position="384"/>
    </location>
</feature>
<keyword evidence="3" id="KW-0813">Transport</keyword>
<protein>
    <submittedName>
        <fullName evidence="9">Uncharacterized protein</fullName>
    </submittedName>
</protein>
<keyword evidence="5 8" id="KW-1133">Transmembrane helix</keyword>
<dbReference type="Proteomes" id="UP000285712">
    <property type="component" value="Unassembled WGS sequence"/>
</dbReference>
<comment type="subcellular location">
    <subcellularLocation>
        <location evidence="1">Membrane</location>
        <topology evidence="1">Multi-pass membrane protein</topology>
    </subcellularLocation>
</comment>
<feature type="transmembrane region" description="Helical" evidence="8">
    <location>
        <begin position="143"/>
        <end position="163"/>
    </location>
</feature>
<dbReference type="VEuPathDB" id="FungiDB:H257_10736"/>
<evidence type="ECO:0000256" key="6">
    <source>
        <dbReference type="ARBA" id="ARBA00023136"/>
    </source>
</evidence>
<evidence type="ECO:0000313" key="10">
    <source>
        <dbReference type="Proteomes" id="UP000285712"/>
    </source>
</evidence>